<dbReference type="InterPro" id="IPR035956">
    <property type="entry name" value="RimP_N_sf"/>
</dbReference>
<evidence type="ECO:0000256" key="1">
    <source>
        <dbReference type="ARBA" id="ARBA00022490"/>
    </source>
</evidence>
<dbReference type="InterPro" id="IPR036847">
    <property type="entry name" value="RimP_C_sf"/>
</dbReference>
<feature type="domain" description="Ribosome maturation factor RimP N-terminal" evidence="4">
    <location>
        <begin position="17"/>
        <end position="89"/>
    </location>
</feature>
<reference evidence="6" key="1">
    <citation type="submission" date="2013-08" db="EMBL/GenBank/DDBJ databases">
        <authorList>
            <person name="Mendez C."/>
            <person name="Richter M."/>
            <person name="Ferrer M."/>
            <person name="Sanchez J."/>
        </authorList>
    </citation>
    <scope>NUCLEOTIDE SEQUENCE</scope>
</reference>
<dbReference type="CDD" id="cd01734">
    <property type="entry name" value="YlxS_C"/>
    <property type="match status" value="1"/>
</dbReference>
<proteinExistence type="inferred from homology"/>
<dbReference type="HAMAP" id="MF_01077">
    <property type="entry name" value="RimP"/>
    <property type="match status" value="1"/>
</dbReference>
<dbReference type="FunFam" id="3.30.300.70:FF:000001">
    <property type="entry name" value="Ribosome maturation factor RimP"/>
    <property type="match status" value="1"/>
</dbReference>
<dbReference type="SUPFAM" id="SSF75420">
    <property type="entry name" value="YhbC-like, N-terminal domain"/>
    <property type="match status" value="1"/>
</dbReference>
<protein>
    <submittedName>
        <fullName evidence="6">Protein belonging to Uncharacterized protein family UPF0090</fullName>
    </submittedName>
</protein>
<evidence type="ECO:0000313" key="6">
    <source>
        <dbReference type="EMBL" id="EQD58835.1"/>
    </source>
</evidence>
<dbReference type="AlphaFoldDB" id="T1BYC1"/>
<reference evidence="6" key="2">
    <citation type="journal article" date="2014" name="ISME J.">
        <title>Microbial stratification in low pH oxic and suboxic macroscopic growths along an acid mine drainage.</title>
        <authorList>
            <person name="Mendez-Garcia C."/>
            <person name="Mesa V."/>
            <person name="Sprenger R.R."/>
            <person name="Richter M."/>
            <person name="Diez M.S."/>
            <person name="Solano J."/>
            <person name="Bargiela R."/>
            <person name="Golyshina O.V."/>
            <person name="Manteca A."/>
            <person name="Ramos J.L."/>
            <person name="Gallego J.R."/>
            <person name="Llorente I."/>
            <person name="Martins Dos Santos V.A."/>
            <person name="Jensen O.N."/>
            <person name="Pelaez A.I."/>
            <person name="Sanchez J."/>
            <person name="Ferrer M."/>
        </authorList>
    </citation>
    <scope>NUCLEOTIDE SEQUENCE</scope>
</reference>
<dbReference type="InterPro" id="IPR003728">
    <property type="entry name" value="Ribosome_maturation_RimP"/>
</dbReference>
<dbReference type="Gene3D" id="2.30.30.180">
    <property type="entry name" value="Ribosome maturation factor RimP, C-terminal domain"/>
    <property type="match status" value="1"/>
</dbReference>
<dbReference type="Pfam" id="PF17384">
    <property type="entry name" value="DUF150_C"/>
    <property type="match status" value="1"/>
</dbReference>
<accession>T1BYC1</accession>
<name>T1BYC1_9ZZZZ</name>
<dbReference type="PANTHER" id="PTHR33867">
    <property type="entry name" value="RIBOSOME MATURATION FACTOR RIMP"/>
    <property type="match status" value="1"/>
</dbReference>
<evidence type="ECO:0000256" key="2">
    <source>
        <dbReference type="ARBA" id="ARBA00022517"/>
    </source>
</evidence>
<keyword evidence="1" id="KW-0963">Cytoplasm</keyword>
<dbReference type="SUPFAM" id="SSF74942">
    <property type="entry name" value="YhbC-like, C-terminal domain"/>
    <property type="match status" value="1"/>
</dbReference>
<organism evidence="6">
    <name type="scientific">mine drainage metagenome</name>
    <dbReference type="NCBI Taxonomy" id="410659"/>
    <lineage>
        <taxon>unclassified sequences</taxon>
        <taxon>metagenomes</taxon>
        <taxon>ecological metagenomes</taxon>
    </lineage>
</organism>
<evidence type="ECO:0000259" key="5">
    <source>
        <dbReference type="Pfam" id="PF17384"/>
    </source>
</evidence>
<feature type="compositionally biased region" description="Basic and acidic residues" evidence="3">
    <location>
        <begin position="173"/>
        <end position="184"/>
    </location>
</feature>
<feature type="domain" description="Ribosome maturation factor RimP C-terminal" evidence="5">
    <location>
        <begin position="92"/>
        <end position="157"/>
    </location>
</feature>
<comment type="caution">
    <text evidence="6">The sequence shown here is derived from an EMBL/GenBank/DDBJ whole genome shotgun (WGS) entry which is preliminary data.</text>
</comment>
<keyword evidence="2" id="KW-0690">Ribosome biogenesis</keyword>
<dbReference type="Pfam" id="PF02576">
    <property type="entry name" value="RimP_N"/>
    <property type="match status" value="1"/>
</dbReference>
<dbReference type="GO" id="GO:0005829">
    <property type="term" value="C:cytosol"/>
    <property type="evidence" value="ECO:0007669"/>
    <property type="project" value="TreeGrafter"/>
</dbReference>
<dbReference type="InterPro" id="IPR028989">
    <property type="entry name" value="RimP_N"/>
</dbReference>
<dbReference type="InterPro" id="IPR028998">
    <property type="entry name" value="RimP_C"/>
</dbReference>
<dbReference type="GO" id="GO:0000028">
    <property type="term" value="P:ribosomal small subunit assembly"/>
    <property type="evidence" value="ECO:0007669"/>
    <property type="project" value="TreeGrafter"/>
</dbReference>
<evidence type="ECO:0000256" key="3">
    <source>
        <dbReference type="SAM" id="MobiDB-lite"/>
    </source>
</evidence>
<dbReference type="GO" id="GO:0006412">
    <property type="term" value="P:translation"/>
    <property type="evidence" value="ECO:0007669"/>
    <property type="project" value="TreeGrafter"/>
</dbReference>
<dbReference type="EMBL" id="AUZY01005490">
    <property type="protein sequence ID" value="EQD58835.1"/>
    <property type="molecule type" value="Genomic_DNA"/>
</dbReference>
<feature type="region of interest" description="Disordered" evidence="3">
    <location>
        <begin position="165"/>
        <end position="195"/>
    </location>
</feature>
<dbReference type="Gene3D" id="3.30.300.70">
    <property type="entry name" value="RimP-like superfamily, N-terminal"/>
    <property type="match status" value="1"/>
</dbReference>
<dbReference type="PANTHER" id="PTHR33867:SF1">
    <property type="entry name" value="RIBOSOME MATURATION FACTOR RIMP"/>
    <property type="match status" value="1"/>
</dbReference>
<sequence length="195" mass="21163">MFLQDGDLDTRALAERIGPMLAGIGLECLGIEWATHGHGGTLRVYIEVAGREVDVDDCATASRELSTWLDAEDPIAGQYTLEISSPGIDRPLFTAAHFARLLGAEVRVTLKLPQQGRRRLRGRVLAVDDEQITVDVDTVPFTFAADAFESARLIPDWVALGYAPQPRQGAARDNSKPASRDKRTTGKPGTPPVSQ</sequence>
<evidence type="ECO:0000259" key="4">
    <source>
        <dbReference type="Pfam" id="PF02576"/>
    </source>
</evidence>
<gene>
    <name evidence="6" type="ORF">B1B_08421</name>
</gene>